<keyword evidence="1" id="KW-0732">Signal</keyword>
<protein>
    <submittedName>
        <fullName evidence="2">S superfamily conotoxin S8.1</fullName>
    </submittedName>
</protein>
<evidence type="ECO:0000256" key="1">
    <source>
        <dbReference type="SAM" id="SignalP"/>
    </source>
</evidence>
<organism evidence="2">
    <name type="scientific">Conus striatus</name>
    <name type="common">Striated cone</name>
    <dbReference type="NCBI Taxonomy" id="6493"/>
    <lineage>
        <taxon>Eukaryota</taxon>
        <taxon>Metazoa</taxon>
        <taxon>Spiralia</taxon>
        <taxon>Lophotrochozoa</taxon>
        <taxon>Mollusca</taxon>
        <taxon>Gastropoda</taxon>
        <taxon>Caenogastropoda</taxon>
        <taxon>Neogastropoda</taxon>
        <taxon>Conoidea</taxon>
        <taxon>Conidae</taxon>
        <taxon>Conus</taxon>
        <taxon>Pionoconus</taxon>
    </lineage>
</organism>
<feature type="signal peptide" evidence="1">
    <location>
        <begin position="1"/>
        <end position="22"/>
    </location>
</feature>
<sequence>MMLKMGAMFVLLLLFILPSSQQEGDVQARKTHLKRGFYGTLAMSTRGCSGTCHRREDGKCRGTCDCSGYSYCRCGDAHHFYRGCTCSCQG</sequence>
<evidence type="ECO:0000313" key="2">
    <source>
        <dbReference type="EMBL" id="AGK23215.1"/>
    </source>
</evidence>
<dbReference type="EMBL" id="JX293475">
    <property type="protein sequence ID" value="AGK23215.1"/>
    <property type="molecule type" value="mRNA"/>
</dbReference>
<reference evidence="2" key="1">
    <citation type="submission" date="2012-07" db="EMBL/GenBank/DDBJ databases">
        <title>Genomic structure, molecular evolution, and diversity of the conotoxins.</title>
        <authorList>
            <person name="Wu Y."/>
            <person name="Wang L."/>
            <person name="Zhou M."/>
            <person name="Ren Z."/>
            <person name="Zhu X."/>
            <person name="You Y."/>
            <person name="Qiang Y."/>
            <person name="Qin M."/>
            <person name="Luo S."/>
            <person name="Xu A."/>
        </authorList>
    </citation>
    <scope>NUCLEOTIDE SEQUENCE</scope>
</reference>
<feature type="chain" id="PRO_5004524112" evidence="1">
    <location>
        <begin position="23"/>
        <end position="90"/>
    </location>
</feature>
<name>S4UJE5_CONST</name>
<accession>S4UJE5</accession>
<dbReference type="AlphaFoldDB" id="S4UJE5"/>
<proteinExistence type="evidence at transcript level"/>
<dbReference type="SMR" id="S4UJE5"/>